<keyword evidence="3" id="KW-1185">Reference proteome</keyword>
<evidence type="ECO:0000256" key="1">
    <source>
        <dbReference type="SAM" id="Phobius"/>
    </source>
</evidence>
<evidence type="ECO:0000313" key="3">
    <source>
        <dbReference type="Proteomes" id="UP001461498"/>
    </source>
</evidence>
<dbReference type="Proteomes" id="UP001461498">
    <property type="component" value="Unassembled WGS sequence"/>
</dbReference>
<accession>A0AAW1DFC7</accession>
<feature type="transmembrane region" description="Helical" evidence="1">
    <location>
        <begin position="12"/>
        <end position="35"/>
    </location>
</feature>
<evidence type="ECO:0000313" key="2">
    <source>
        <dbReference type="EMBL" id="KAK9509608.1"/>
    </source>
</evidence>
<keyword evidence="1" id="KW-1133">Transmembrane helix</keyword>
<gene>
    <name evidence="2" type="ORF">O3M35_006881</name>
</gene>
<keyword evidence="1" id="KW-0812">Transmembrane</keyword>
<name>A0AAW1DFC7_9HEMI</name>
<sequence length="167" mass="18835">MSSKHACARRTFIISYILQCCNHLLFSLLLCLHLVKPLLIFYKMASTMFKIINIVLLALIIDTVITHPLDRQLDKSIKVKRDLNAIQEKLKQTLNPQPILDTISQAEMCCNNVQHVIGKKVSETYDQISQVLNNVLLELPKQKISLIGKSVTDILDKIGGKLVGLTK</sequence>
<keyword evidence="1" id="KW-0472">Membrane</keyword>
<feature type="transmembrane region" description="Helical" evidence="1">
    <location>
        <begin position="47"/>
        <end position="65"/>
    </location>
</feature>
<protein>
    <submittedName>
        <fullName evidence="2">Uncharacterized protein</fullName>
    </submittedName>
</protein>
<proteinExistence type="predicted"/>
<dbReference type="AlphaFoldDB" id="A0AAW1DFC7"/>
<reference evidence="2 3" key="1">
    <citation type="submission" date="2022-12" db="EMBL/GenBank/DDBJ databases">
        <title>Chromosome-level genome assembly of true bugs.</title>
        <authorList>
            <person name="Ma L."/>
            <person name="Li H."/>
        </authorList>
    </citation>
    <scope>NUCLEOTIDE SEQUENCE [LARGE SCALE GENOMIC DNA]</scope>
    <source>
        <strain evidence="2">Lab_2022b</strain>
    </source>
</reference>
<dbReference type="EMBL" id="JAPXFL010000003">
    <property type="protein sequence ID" value="KAK9509608.1"/>
    <property type="molecule type" value="Genomic_DNA"/>
</dbReference>
<organism evidence="2 3">
    <name type="scientific">Rhynocoris fuscipes</name>
    <dbReference type="NCBI Taxonomy" id="488301"/>
    <lineage>
        <taxon>Eukaryota</taxon>
        <taxon>Metazoa</taxon>
        <taxon>Ecdysozoa</taxon>
        <taxon>Arthropoda</taxon>
        <taxon>Hexapoda</taxon>
        <taxon>Insecta</taxon>
        <taxon>Pterygota</taxon>
        <taxon>Neoptera</taxon>
        <taxon>Paraneoptera</taxon>
        <taxon>Hemiptera</taxon>
        <taxon>Heteroptera</taxon>
        <taxon>Panheteroptera</taxon>
        <taxon>Cimicomorpha</taxon>
        <taxon>Reduviidae</taxon>
        <taxon>Harpactorinae</taxon>
        <taxon>Harpactorini</taxon>
        <taxon>Rhynocoris</taxon>
    </lineage>
</organism>
<comment type="caution">
    <text evidence="2">The sequence shown here is derived from an EMBL/GenBank/DDBJ whole genome shotgun (WGS) entry which is preliminary data.</text>
</comment>